<evidence type="ECO:0000313" key="6">
    <source>
        <dbReference type="Proteomes" id="UP000191240"/>
    </source>
</evidence>
<dbReference type="GO" id="GO:0019867">
    <property type="term" value="C:outer membrane"/>
    <property type="evidence" value="ECO:0007669"/>
    <property type="project" value="InterPro"/>
</dbReference>
<gene>
    <name evidence="5" type="ORF">SAMN02745671_02030</name>
</gene>
<protein>
    <submittedName>
        <fullName evidence="5">3D (Asp-Asp-Asp) domain-containing protein</fullName>
    </submittedName>
</protein>
<dbReference type="Pfam" id="PF03990">
    <property type="entry name" value="DUF348"/>
    <property type="match status" value="1"/>
</dbReference>
<evidence type="ECO:0000259" key="4">
    <source>
        <dbReference type="Pfam" id="PF06725"/>
    </source>
</evidence>
<dbReference type="CDD" id="cd22786">
    <property type="entry name" value="DPBB_YuiC-like"/>
    <property type="match status" value="1"/>
</dbReference>
<dbReference type="Pfam" id="PF06725">
    <property type="entry name" value="3D"/>
    <property type="match status" value="1"/>
</dbReference>
<dbReference type="EMBL" id="FQYW01000017">
    <property type="protein sequence ID" value="SHI89587.1"/>
    <property type="molecule type" value="Genomic_DNA"/>
</dbReference>
<dbReference type="RefSeq" id="WP_080326064.1">
    <property type="nucleotide sequence ID" value="NZ_FQYW01000017.1"/>
</dbReference>
<evidence type="ECO:0000256" key="2">
    <source>
        <dbReference type="SAM" id="Phobius"/>
    </source>
</evidence>
<dbReference type="PANTHER" id="PTHR39160">
    <property type="entry name" value="CELL WALL-BINDING PROTEIN YOCH"/>
    <property type="match status" value="1"/>
</dbReference>
<dbReference type="Gene3D" id="2.40.40.10">
    <property type="entry name" value="RlpA-like domain"/>
    <property type="match status" value="1"/>
</dbReference>
<sequence length="255" mass="27821">MNYDKFHVRCIRDIRFLICIGLLAVMTMVTGFVSHRHVTISVDGQRIELSTPYHVVDNILTQAGVTRNEKDIYKVTADENGDEVIHIRRAVPVVVEYKGEQKELITANATVDDIMIELGYVGNRYKIDKPGETDVVAGMHIKVTDVPVVPVNVVNTPQGSMTYKSHMKMEATAYIPSDGGGSGITATGMVAQHGVIAVDPNVIPLGSRVFIPGYGMAVAADTGGAIRGNRIDLCMNTYREAINFGRGVVEVYILN</sequence>
<feature type="domain" description="3D" evidence="4">
    <location>
        <begin position="195"/>
        <end position="255"/>
    </location>
</feature>
<evidence type="ECO:0000256" key="1">
    <source>
        <dbReference type="ARBA" id="ARBA00022729"/>
    </source>
</evidence>
<dbReference type="GO" id="GO:0009254">
    <property type="term" value="P:peptidoglycan turnover"/>
    <property type="evidence" value="ECO:0007669"/>
    <property type="project" value="InterPro"/>
</dbReference>
<accession>A0A1M6EVS8</accession>
<dbReference type="Proteomes" id="UP000191240">
    <property type="component" value="Unassembled WGS sequence"/>
</dbReference>
<reference evidence="5 6" key="1">
    <citation type="submission" date="2016-11" db="EMBL/GenBank/DDBJ databases">
        <authorList>
            <person name="Jaros S."/>
            <person name="Januszkiewicz K."/>
            <person name="Wedrychowicz H."/>
        </authorList>
    </citation>
    <scope>NUCLEOTIDE SEQUENCE [LARGE SCALE GENOMIC DNA]</scope>
    <source>
        <strain evidence="5 6">DSM 3074</strain>
    </source>
</reference>
<keyword evidence="2" id="KW-1133">Transmembrane helix</keyword>
<dbReference type="InterPro" id="IPR036908">
    <property type="entry name" value="RlpA-like_sf"/>
</dbReference>
<proteinExistence type="predicted"/>
<keyword evidence="1" id="KW-0732">Signal</keyword>
<keyword evidence="2" id="KW-0472">Membrane</keyword>
<feature type="domain" description="DUF348" evidence="3">
    <location>
        <begin position="38"/>
        <end position="71"/>
    </location>
</feature>
<organism evidence="5 6">
    <name type="scientific">Anaerovibrio lipolyticus DSM 3074</name>
    <dbReference type="NCBI Taxonomy" id="1120997"/>
    <lineage>
        <taxon>Bacteria</taxon>
        <taxon>Bacillati</taxon>
        <taxon>Bacillota</taxon>
        <taxon>Negativicutes</taxon>
        <taxon>Selenomonadales</taxon>
        <taxon>Selenomonadaceae</taxon>
        <taxon>Anaerovibrio</taxon>
    </lineage>
</organism>
<dbReference type="PANTHER" id="PTHR39160:SF4">
    <property type="entry name" value="RESUSCITATION-PROMOTING FACTOR RPFB"/>
    <property type="match status" value="1"/>
</dbReference>
<dbReference type="OrthoDB" id="9798935at2"/>
<dbReference type="GO" id="GO:0004553">
    <property type="term" value="F:hydrolase activity, hydrolyzing O-glycosyl compounds"/>
    <property type="evidence" value="ECO:0007669"/>
    <property type="project" value="InterPro"/>
</dbReference>
<feature type="transmembrane region" description="Helical" evidence="2">
    <location>
        <begin position="14"/>
        <end position="33"/>
    </location>
</feature>
<dbReference type="InterPro" id="IPR051933">
    <property type="entry name" value="Resuscitation_pf_RpfB"/>
</dbReference>
<dbReference type="AlphaFoldDB" id="A0A1M6EVS8"/>
<keyword evidence="2" id="KW-0812">Transmembrane</keyword>
<evidence type="ECO:0000259" key="3">
    <source>
        <dbReference type="Pfam" id="PF03990"/>
    </source>
</evidence>
<dbReference type="SUPFAM" id="SSF50685">
    <property type="entry name" value="Barwin-like endoglucanases"/>
    <property type="match status" value="1"/>
</dbReference>
<dbReference type="InterPro" id="IPR007137">
    <property type="entry name" value="DUF348"/>
</dbReference>
<dbReference type="InterPro" id="IPR010611">
    <property type="entry name" value="3D_dom"/>
</dbReference>
<evidence type="ECO:0000313" key="5">
    <source>
        <dbReference type="EMBL" id="SHI89587.1"/>
    </source>
</evidence>
<name>A0A1M6EVS8_9FIRM</name>